<dbReference type="Proteomes" id="UP000800040">
    <property type="component" value="Unassembled WGS sequence"/>
</dbReference>
<dbReference type="EMBL" id="ML975543">
    <property type="protein sequence ID" value="KAF1828472.1"/>
    <property type="molecule type" value="Genomic_DNA"/>
</dbReference>
<feature type="region of interest" description="Disordered" evidence="1">
    <location>
        <begin position="35"/>
        <end position="92"/>
    </location>
</feature>
<name>A0A6A5K2N2_9PLEO</name>
<keyword evidence="3" id="KW-1185">Reference proteome</keyword>
<gene>
    <name evidence="2" type="ORF">BDW02DRAFT_574841</name>
</gene>
<evidence type="ECO:0000313" key="2">
    <source>
        <dbReference type="EMBL" id="KAF1828472.1"/>
    </source>
</evidence>
<feature type="compositionally biased region" description="Polar residues" evidence="1">
    <location>
        <begin position="57"/>
        <end position="69"/>
    </location>
</feature>
<proteinExistence type="predicted"/>
<organism evidence="2 3">
    <name type="scientific">Decorospora gaudefroyi</name>
    <dbReference type="NCBI Taxonomy" id="184978"/>
    <lineage>
        <taxon>Eukaryota</taxon>
        <taxon>Fungi</taxon>
        <taxon>Dikarya</taxon>
        <taxon>Ascomycota</taxon>
        <taxon>Pezizomycotina</taxon>
        <taxon>Dothideomycetes</taxon>
        <taxon>Pleosporomycetidae</taxon>
        <taxon>Pleosporales</taxon>
        <taxon>Pleosporineae</taxon>
        <taxon>Pleosporaceae</taxon>
        <taxon>Decorospora</taxon>
    </lineage>
</organism>
<evidence type="ECO:0000256" key="1">
    <source>
        <dbReference type="SAM" id="MobiDB-lite"/>
    </source>
</evidence>
<protein>
    <submittedName>
        <fullName evidence="2">Uncharacterized protein</fullName>
    </submittedName>
</protein>
<evidence type="ECO:0000313" key="3">
    <source>
        <dbReference type="Proteomes" id="UP000800040"/>
    </source>
</evidence>
<feature type="compositionally biased region" description="Polar residues" evidence="1">
    <location>
        <begin position="76"/>
        <end position="92"/>
    </location>
</feature>
<accession>A0A6A5K2N2</accession>
<reference evidence="2" key="1">
    <citation type="submission" date="2020-01" db="EMBL/GenBank/DDBJ databases">
        <authorList>
            <consortium name="DOE Joint Genome Institute"/>
            <person name="Haridas S."/>
            <person name="Albert R."/>
            <person name="Binder M."/>
            <person name="Bloem J."/>
            <person name="Labutti K."/>
            <person name="Salamov A."/>
            <person name="Andreopoulos B."/>
            <person name="Baker S.E."/>
            <person name="Barry K."/>
            <person name="Bills G."/>
            <person name="Bluhm B.H."/>
            <person name="Cannon C."/>
            <person name="Castanera R."/>
            <person name="Culley D.E."/>
            <person name="Daum C."/>
            <person name="Ezra D."/>
            <person name="Gonzalez J.B."/>
            <person name="Henrissat B."/>
            <person name="Kuo A."/>
            <person name="Liang C."/>
            <person name="Lipzen A."/>
            <person name="Lutzoni F."/>
            <person name="Magnuson J."/>
            <person name="Mondo S."/>
            <person name="Nolan M."/>
            <person name="Ohm R."/>
            <person name="Pangilinan J."/>
            <person name="Park H.-J."/>
            <person name="Ramirez L."/>
            <person name="Alfaro M."/>
            <person name="Sun H."/>
            <person name="Tritt A."/>
            <person name="Yoshinaga Y."/>
            <person name="Zwiers L.-H."/>
            <person name="Turgeon B.G."/>
            <person name="Goodwin S.B."/>
            <person name="Spatafora J.W."/>
            <person name="Crous P.W."/>
            <person name="Grigoriev I.V."/>
        </authorList>
    </citation>
    <scope>NUCLEOTIDE SEQUENCE</scope>
    <source>
        <strain evidence="2">P77</strain>
    </source>
</reference>
<feature type="region of interest" description="Disordered" evidence="1">
    <location>
        <begin position="134"/>
        <end position="154"/>
    </location>
</feature>
<sequence>MLHVSICQIIAPGNPKTATPTWVVPVLQLQPFSPHPTNQSFKHHTLPVTPEPLVSPKNASGTKTPSQDESLPEEASVTSCLDDTPVVNGNTEISPQEECIPEKKDPYAPECVEPAGGCKHNGVRKWFDRHIFQRRRRNQSDPPAGSPSEEEQWEEDLMNGLDDESYNTTAPATMPAYNIAPRRDATPDVASPVDSLAINRSSTNMVRTVLGKVPQQGLTDGFVGRVKTA</sequence>
<dbReference type="AlphaFoldDB" id="A0A6A5K2N2"/>